<keyword evidence="6 11" id="KW-0418">Kinase</keyword>
<keyword evidence="7" id="KW-0067">ATP-binding</keyword>
<proteinExistence type="predicted"/>
<evidence type="ECO:0000256" key="1">
    <source>
        <dbReference type="ARBA" id="ARBA00000085"/>
    </source>
</evidence>
<feature type="transmembrane region" description="Helical" evidence="9">
    <location>
        <begin position="132"/>
        <end position="152"/>
    </location>
</feature>
<comment type="caution">
    <text evidence="11">The sequence shown here is derived from an EMBL/GenBank/DDBJ whole genome shotgun (WGS) entry which is preliminary data.</text>
</comment>
<dbReference type="CDD" id="cd16917">
    <property type="entry name" value="HATPase_UhpB-NarQ-NarX-like"/>
    <property type="match status" value="1"/>
</dbReference>
<keyword evidence="5" id="KW-0547">Nucleotide-binding</keyword>
<dbReference type="EC" id="2.7.13.3" evidence="2"/>
<keyword evidence="9" id="KW-0472">Membrane</keyword>
<feature type="domain" description="Signal transduction histidine kinase subgroup 3 dimerisation and phosphoacceptor" evidence="10">
    <location>
        <begin position="175"/>
        <end position="239"/>
    </location>
</feature>
<dbReference type="Gene3D" id="1.20.5.1930">
    <property type="match status" value="1"/>
</dbReference>
<dbReference type="InterPro" id="IPR036890">
    <property type="entry name" value="HATPase_C_sf"/>
</dbReference>
<organism evidence="11 12">
    <name type="scientific">Streptomyces canarius</name>
    <dbReference type="NCBI Taxonomy" id="285453"/>
    <lineage>
        <taxon>Bacteria</taxon>
        <taxon>Bacillati</taxon>
        <taxon>Actinomycetota</taxon>
        <taxon>Actinomycetes</taxon>
        <taxon>Kitasatosporales</taxon>
        <taxon>Streptomycetaceae</taxon>
        <taxon>Streptomyces</taxon>
    </lineage>
</organism>
<dbReference type="PANTHER" id="PTHR24421:SF10">
    <property type="entry name" value="NITRATE_NITRITE SENSOR PROTEIN NARQ"/>
    <property type="match status" value="1"/>
</dbReference>
<comment type="catalytic activity">
    <reaction evidence="1">
        <text>ATP + protein L-histidine = ADP + protein N-phospho-L-histidine.</text>
        <dbReference type="EC" id="2.7.13.3"/>
    </reaction>
</comment>
<keyword evidence="4" id="KW-0808">Transferase</keyword>
<dbReference type="SUPFAM" id="SSF55874">
    <property type="entry name" value="ATPase domain of HSP90 chaperone/DNA topoisomerase II/histidine kinase"/>
    <property type="match status" value="1"/>
</dbReference>
<evidence type="ECO:0000259" key="10">
    <source>
        <dbReference type="Pfam" id="PF07730"/>
    </source>
</evidence>
<dbReference type="Proteomes" id="UP000653644">
    <property type="component" value="Unassembled WGS sequence"/>
</dbReference>
<feature type="transmembrane region" description="Helical" evidence="9">
    <location>
        <begin position="69"/>
        <end position="96"/>
    </location>
</feature>
<dbReference type="EMBL" id="BMVN01000024">
    <property type="protein sequence ID" value="GHA45937.1"/>
    <property type="molecule type" value="Genomic_DNA"/>
</dbReference>
<dbReference type="InterPro" id="IPR050482">
    <property type="entry name" value="Sensor_HK_TwoCompSys"/>
</dbReference>
<evidence type="ECO:0000313" key="11">
    <source>
        <dbReference type="EMBL" id="GHA45937.1"/>
    </source>
</evidence>
<keyword evidence="8" id="KW-0902">Two-component regulatory system</keyword>
<evidence type="ECO:0000256" key="7">
    <source>
        <dbReference type="ARBA" id="ARBA00022840"/>
    </source>
</evidence>
<protein>
    <recommendedName>
        <fullName evidence="2">histidine kinase</fullName>
        <ecNumber evidence="2">2.7.13.3</ecNumber>
    </recommendedName>
</protein>
<dbReference type="PANTHER" id="PTHR24421">
    <property type="entry name" value="NITRATE/NITRITE SENSOR PROTEIN NARX-RELATED"/>
    <property type="match status" value="1"/>
</dbReference>
<gene>
    <name evidence="11" type="ORF">GCM10010345_57990</name>
</gene>
<evidence type="ECO:0000313" key="12">
    <source>
        <dbReference type="Proteomes" id="UP000653644"/>
    </source>
</evidence>
<accession>A0ABQ3CZG4</accession>
<dbReference type="Gene3D" id="3.30.565.10">
    <property type="entry name" value="Histidine kinase-like ATPase, C-terminal domain"/>
    <property type="match status" value="1"/>
</dbReference>
<keyword evidence="9" id="KW-1133">Transmembrane helix</keyword>
<keyword evidence="12" id="KW-1185">Reference proteome</keyword>
<feature type="transmembrane region" description="Helical" evidence="9">
    <location>
        <begin position="102"/>
        <end position="120"/>
    </location>
</feature>
<name>A0ABQ3CZG4_9ACTN</name>
<evidence type="ECO:0000256" key="2">
    <source>
        <dbReference type="ARBA" id="ARBA00012438"/>
    </source>
</evidence>
<sequence>MAAAGAGLTLLVARARQEGLTVYPQFAGGALEGALNRSLPFAWESVTQGSVVPLLACAALTLRRRHPVALTLVLVLLSAGWPLVVPVLVCLFTVANTCSARITGWVTAAVLVPLAFHTAFTPYLGLRGLATVLSTVTLVAGTVGWGLAVAGLRDRALRAEAEAVTHARLAQQRAREEVAREMHDVLAHRLSLLSMHAGALEYNRDMLPEQLADALGVIRSSANQALEDLQDVLRVLRAPTIGDHTEPPQPTLSEVTHLVEETRAAGVELRLRQQLDEPHTMSPAVGRTAYRLLQEALTNHRKHAPGTPVDVTLTGDARAGLAIAVTNPLPADPARPAPGSGQGLIGMAERVDLAGGRLHHQKTPTEFRLEIWLPWTT</sequence>
<dbReference type="GO" id="GO:0016301">
    <property type="term" value="F:kinase activity"/>
    <property type="evidence" value="ECO:0007669"/>
    <property type="project" value="UniProtKB-KW"/>
</dbReference>
<keyword evidence="3" id="KW-0597">Phosphoprotein</keyword>
<evidence type="ECO:0000256" key="5">
    <source>
        <dbReference type="ARBA" id="ARBA00022741"/>
    </source>
</evidence>
<evidence type="ECO:0000256" key="6">
    <source>
        <dbReference type="ARBA" id="ARBA00022777"/>
    </source>
</evidence>
<dbReference type="Pfam" id="PF07730">
    <property type="entry name" value="HisKA_3"/>
    <property type="match status" value="1"/>
</dbReference>
<dbReference type="InterPro" id="IPR011712">
    <property type="entry name" value="Sig_transdc_His_kin_sub3_dim/P"/>
</dbReference>
<keyword evidence="9" id="KW-0812">Transmembrane</keyword>
<evidence type="ECO:0000256" key="9">
    <source>
        <dbReference type="SAM" id="Phobius"/>
    </source>
</evidence>
<evidence type="ECO:0000256" key="4">
    <source>
        <dbReference type="ARBA" id="ARBA00022679"/>
    </source>
</evidence>
<reference evidence="12" key="1">
    <citation type="journal article" date="2019" name="Int. J. Syst. Evol. Microbiol.">
        <title>The Global Catalogue of Microorganisms (GCM) 10K type strain sequencing project: providing services to taxonomists for standard genome sequencing and annotation.</title>
        <authorList>
            <consortium name="The Broad Institute Genomics Platform"/>
            <consortium name="The Broad Institute Genome Sequencing Center for Infectious Disease"/>
            <person name="Wu L."/>
            <person name="Ma J."/>
        </authorList>
    </citation>
    <scope>NUCLEOTIDE SEQUENCE [LARGE SCALE GENOMIC DNA]</scope>
    <source>
        <strain evidence="12">JCM 4733</strain>
    </source>
</reference>
<evidence type="ECO:0000256" key="3">
    <source>
        <dbReference type="ARBA" id="ARBA00022553"/>
    </source>
</evidence>
<evidence type="ECO:0000256" key="8">
    <source>
        <dbReference type="ARBA" id="ARBA00023012"/>
    </source>
</evidence>